<protein>
    <recommendedName>
        <fullName evidence="3">Zinc ribbon domain-containing protein</fullName>
    </recommendedName>
</protein>
<keyword evidence="2" id="KW-1185">Reference proteome</keyword>
<gene>
    <name evidence="1" type="ORF">SAMN04488124_1379</name>
</gene>
<proteinExistence type="predicted"/>
<sequence>MGVLTAVVNVLSPDEETAGDDSFGYRCVDCDAEFRRPKRQMTRVRCPDCGSPDVRSAG</sequence>
<dbReference type="STRING" id="555875.SAMN04488124_1379"/>
<dbReference type="Gene3D" id="2.20.28.30">
    <property type="entry name" value="RNA polymerase ii, chain L"/>
    <property type="match status" value="1"/>
</dbReference>
<dbReference type="EMBL" id="FOYS01000002">
    <property type="protein sequence ID" value="SFR44280.1"/>
    <property type="molecule type" value="Genomic_DNA"/>
</dbReference>
<evidence type="ECO:0008006" key="3">
    <source>
        <dbReference type="Google" id="ProtNLM"/>
    </source>
</evidence>
<dbReference type="InterPro" id="IPR029040">
    <property type="entry name" value="RPABC4/Spt4"/>
</dbReference>
<dbReference type="AlphaFoldDB" id="A0A1I6GQ12"/>
<dbReference type="RefSeq" id="WP_139229694.1">
    <property type="nucleotide sequence ID" value="NZ_FOYS01000002.1"/>
</dbReference>
<reference evidence="2" key="1">
    <citation type="submission" date="2016-10" db="EMBL/GenBank/DDBJ databases">
        <authorList>
            <person name="Varghese N."/>
            <person name="Submissions S."/>
        </authorList>
    </citation>
    <scope>NUCLEOTIDE SEQUENCE [LARGE SCALE GENOMIC DNA]</scope>
    <source>
        <strain evidence="2">CGMCC 1.8711</strain>
    </source>
</reference>
<organism evidence="1 2">
    <name type="scientific">Halogeometricum limi</name>
    <dbReference type="NCBI Taxonomy" id="555875"/>
    <lineage>
        <taxon>Archaea</taxon>
        <taxon>Methanobacteriati</taxon>
        <taxon>Methanobacteriota</taxon>
        <taxon>Stenosarchaea group</taxon>
        <taxon>Halobacteria</taxon>
        <taxon>Halobacteriales</taxon>
        <taxon>Haloferacaceae</taxon>
        <taxon>Halogeometricum</taxon>
    </lineage>
</organism>
<name>A0A1I6GQ12_9EURY</name>
<dbReference type="OrthoDB" id="295069at2157"/>
<evidence type="ECO:0000313" key="2">
    <source>
        <dbReference type="Proteomes" id="UP000243250"/>
    </source>
</evidence>
<accession>A0A1I6GQ12</accession>
<dbReference type="SUPFAM" id="SSF63393">
    <property type="entry name" value="RNA polymerase subunits"/>
    <property type="match status" value="1"/>
</dbReference>
<evidence type="ECO:0000313" key="1">
    <source>
        <dbReference type="EMBL" id="SFR44280.1"/>
    </source>
</evidence>
<dbReference type="Proteomes" id="UP000243250">
    <property type="component" value="Unassembled WGS sequence"/>
</dbReference>